<dbReference type="NCBIfam" id="NF007090">
    <property type="entry name" value="PRK09544.1"/>
    <property type="match status" value="1"/>
</dbReference>
<dbReference type="PANTHER" id="PTHR42734:SF9">
    <property type="entry name" value="ZINC IMPORT ATP-BINDING PROTEIN ZNUC"/>
    <property type="match status" value="1"/>
</dbReference>
<evidence type="ECO:0000256" key="6">
    <source>
        <dbReference type="ARBA" id="ARBA00022906"/>
    </source>
</evidence>
<sequence>MNSEILIKADNIGFSAADRQILQQINLEVRQGQLLTLIGPNGAGKTTLVRIVLGLLQPHTGTLQRSAGLRIGYMPQKLFIEPTLPLTVRRFLQLAAPGRRQPVKPLLEEVRIAHLMDQQVSALSGGELQRVLLARALSQSPQLLVLDEPAQGVDVTGQVELYQLINSIRDQHGCGVLMVSHDLHLVMATTDEVICLNQHICCHGKPEHVSHDPAYLALFGRREAETLAVYTHHHNHSHDLTGDISHDACDHSDTHDKDHHHG</sequence>
<dbReference type="AlphaFoldDB" id="A0A0F9YA40"/>
<evidence type="ECO:0000256" key="5">
    <source>
        <dbReference type="ARBA" id="ARBA00022840"/>
    </source>
</evidence>
<dbReference type="InterPro" id="IPR003593">
    <property type="entry name" value="AAA+_ATPase"/>
</dbReference>
<protein>
    <recommendedName>
        <fullName evidence="10">ABC transporter domain-containing protein</fullName>
    </recommendedName>
</protein>
<dbReference type="FunFam" id="3.40.50.300:FF:000392">
    <property type="entry name" value="Zinc import ATP-binding protein ZnuC"/>
    <property type="match status" value="1"/>
</dbReference>
<evidence type="ECO:0000256" key="1">
    <source>
        <dbReference type="ARBA" id="ARBA00022448"/>
    </source>
</evidence>
<keyword evidence="5" id="KW-0067">ATP-binding</keyword>
<evidence type="ECO:0000256" key="9">
    <source>
        <dbReference type="ARBA" id="ARBA00023136"/>
    </source>
</evidence>
<dbReference type="PROSITE" id="PS50893">
    <property type="entry name" value="ABC_TRANSPORTER_2"/>
    <property type="match status" value="1"/>
</dbReference>
<evidence type="ECO:0000256" key="4">
    <source>
        <dbReference type="ARBA" id="ARBA00022833"/>
    </source>
</evidence>
<keyword evidence="6" id="KW-0864">Zinc transport</keyword>
<proteinExistence type="predicted"/>
<evidence type="ECO:0000259" key="10">
    <source>
        <dbReference type="PROSITE" id="PS50893"/>
    </source>
</evidence>
<gene>
    <name evidence="11" type="ORF">LCGC14_0039660</name>
</gene>
<dbReference type="InterPro" id="IPR050153">
    <property type="entry name" value="Metal_Ion_Import_ABC"/>
</dbReference>
<dbReference type="SMART" id="SM00382">
    <property type="entry name" value="AAA"/>
    <property type="match status" value="1"/>
</dbReference>
<evidence type="ECO:0000313" key="11">
    <source>
        <dbReference type="EMBL" id="KKO08847.1"/>
    </source>
</evidence>
<keyword evidence="2" id="KW-1003">Cell membrane</keyword>
<evidence type="ECO:0000256" key="3">
    <source>
        <dbReference type="ARBA" id="ARBA00022741"/>
    </source>
</evidence>
<dbReference type="GO" id="GO:0006829">
    <property type="term" value="P:zinc ion transport"/>
    <property type="evidence" value="ECO:0007669"/>
    <property type="project" value="UniProtKB-KW"/>
</dbReference>
<dbReference type="SUPFAM" id="SSF52540">
    <property type="entry name" value="P-loop containing nucleoside triphosphate hydrolases"/>
    <property type="match status" value="1"/>
</dbReference>
<name>A0A0F9YA40_9ZZZZ</name>
<evidence type="ECO:0000256" key="8">
    <source>
        <dbReference type="ARBA" id="ARBA00023065"/>
    </source>
</evidence>
<feature type="domain" description="ABC transporter" evidence="10">
    <location>
        <begin position="7"/>
        <end position="222"/>
    </location>
</feature>
<organism evidence="11">
    <name type="scientific">marine sediment metagenome</name>
    <dbReference type="NCBI Taxonomy" id="412755"/>
    <lineage>
        <taxon>unclassified sequences</taxon>
        <taxon>metagenomes</taxon>
        <taxon>ecological metagenomes</taxon>
    </lineage>
</organism>
<evidence type="ECO:0000256" key="2">
    <source>
        <dbReference type="ARBA" id="ARBA00022475"/>
    </source>
</evidence>
<keyword evidence="1" id="KW-0813">Transport</keyword>
<dbReference type="GO" id="GO:0010043">
    <property type="term" value="P:response to zinc ion"/>
    <property type="evidence" value="ECO:0007669"/>
    <property type="project" value="TreeGrafter"/>
</dbReference>
<keyword evidence="4" id="KW-0862">Zinc</keyword>
<comment type="caution">
    <text evidence="11">The sequence shown here is derived from an EMBL/GenBank/DDBJ whole genome shotgun (WGS) entry which is preliminary data.</text>
</comment>
<dbReference type="Gene3D" id="3.40.50.300">
    <property type="entry name" value="P-loop containing nucleotide triphosphate hydrolases"/>
    <property type="match status" value="1"/>
</dbReference>
<dbReference type="PROSITE" id="PS00211">
    <property type="entry name" value="ABC_TRANSPORTER_1"/>
    <property type="match status" value="1"/>
</dbReference>
<keyword evidence="9" id="KW-0472">Membrane</keyword>
<dbReference type="InterPro" id="IPR003439">
    <property type="entry name" value="ABC_transporter-like_ATP-bd"/>
</dbReference>
<dbReference type="Pfam" id="PF00005">
    <property type="entry name" value="ABC_tran"/>
    <property type="match status" value="1"/>
</dbReference>
<dbReference type="InterPro" id="IPR027417">
    <property type="entry name" value="P-loop_NTPase"/>
</dbReference>
<reference evidence="11" key="1">
    <citation type="journal article" date="2015" name="Nature">
        <title>Complex archaea that bridge the gap between prokaryotes and eukaryotes.</title>
        <authorList>
            <person name="Spang A."/>
            <person name="Saw J.H."/>
            <person name="Jorgensen S.L."/>
            <person name="Zaremba-Niedzwiedzka K."/>
            <person name="Martijn J."/>
            <person name="Lind A.E."/>
            <person name="van Eijk R."/>
            <person name="Schleper C."/>
            <person name="Guy L."/>
            <person name="Ettema T.J."/>
        </authorList>
    </citation>
    <scope>NUCLEOTIDE SEQUENCE</scope>
</reference>
<evidence type="ECO:0000256" key="7">
    <source>
        <dbReference type="ARBA" id="ARBA00022967"/>
    </source>
</evidence>
<dbReference type="GO" id="GO:0016887">
    <property type="term" value="F:ATP hydrolysis activity"/>
    <property type="evidence" value="ECO:0007669"/>
    <property type="project" value="InterPro"/>
</dbReference>
<keyword evidence="7" id="KW-1278">Translocase</keyword>
<keyword evidence="3" id="KW-0547">Nucleotide-binding</keyword>
<dbReference type="GO" id="GO:0005524">
    <property type="term" value="F:ATP binding"/>
    <property type="evidence" value="ECO:0007669"/>
    <property type="project" value="UniProtKB-KW"/>
</dbReference>
<dbReference type="EMBL" id="LAZR01000008">
    <property type="protein sequence ID" value="KKO08847.1"/>
    <property type="molecule type" value="Genomic_DNA"/>
</dbReference>
<dbReference type="InterPro" id="IPR017871">
    <property type="entry name" value="ABC_transporter-like_CS"/>
</dbReference>
<dbReference type="PANTHER" id="PTHR42734">
    <property type="entry name" value="METAL TRANSPORT SYSTEM ATP-BINDING PROTEIN TM_0124-RELATED"/>
    <property type="match status" value="1"/>
</dbReference>
<accession>A0A0F9YA40</accession>
<keyword evidence="8" id="KW-0406">Ion transport</keyword>